<protein>
    <submittedName>
        <fullName evidence="1">Uncharacterized protein</fullName>
    </submittedName>
</protein>
<dbReference type="AlphaFoldDB" id="A0A9Q1M6L8"/>
<dbReference type="Proteomes" id="UP001152561">
    <property type="component" value="Unassembled WGS sequence"/>
</dbReference>
<comment type="caution">
    <text evidence="1">The sequence shown here is derived from an EMBL/GenBank/DDBJ whole genome shotgun (WGS) entry which is preliminary data.</text>
</comment>
<proteinExistence type="predicted"/>
<evidence type="ECO:0000313" key="2">
    <source>
        <dbReference type="Proteomes" id="UP001152561"/>
    </source>
</evidence>
<accession>A0A9Q1M6L8</accession>
<sequence>MGEWVAKHLQQLELWNDGVLRVEGGPAKDKGSETLLSYKNWSNEGENYNLCWFLWPYRRLIKAFLNSGAKAVIFRIK</sequence>
<reference evidence="2" key="1">
    <citation type="journal article" date="2023" name="Proc. Natl. Acad. Sci. U.S.A.">
        <title>Genomic and structural basis for evolution of tropane alkaloid biosynthesis.</title>
        <authorList>
            <person name="Wanga Y.-J."/>
            <person name="Taina T."/>
            <person name="Yua J.-Y."/>
            <person name="Lia J."/>
            <person name="Xua B."/>
            <person name="Chenc J."/>
            <person name="D'Auriad J.C."/>
            <person name="Huanga J.-P."/>
            <person name="Huanga S.-X."/>
        </authorList>
    </citation>
    <scope>NUCLEOTIDE SEQUENCE [LARGE SCALE GENOMIC DNA]</scope>
    <source>
        <strain evidence="2">cv. KIB-2019</strain>
    </source>
</reference>
<dbReference type="EMBL" id="JAJAGQ010000011">
    <property type="protein sequence ID" value="KAJ8549724.1"/>
    <property type="molecule type" value="Genomic_DNA"/>
</dbReference>
<name>A0A9Q1M6L8_9SOLA</name>
<gene>
    <name evidence="1" type="ORF">K7X08_033431</name>
</gene>
<keyword evidence="2" id="KW-1185">Reference proteome</keyword>
<evidence type="ECO:0000313" key="1">
    <source>
        <dbReference type="EMBL" id="KAJ8549724.1"/>
    </source>
</evidence>
<organism evidence="1 2">
    <name type="scientific">Anisodus acutangulus</name>
    <dbReference type="NCBI Taxonomy" id="402998"/>
    <lineage>
        <taxon>Eukaryota</taxon>
        <taxon>Viridiplantae</taxon>
        <taxon>Streptophyta</taxon>
        <taxon>Embryophyta</taxon>
        <taxon>Tracheophyta</taxon>
        <taxon>Spermatophyta</taxon>
        <taxon>Magnoliopsida</taxon>
        <taxon>eudicotyledons</taxon>
        <taxon>Gunneridae</taxon>
        <taxon>Pentapetalae</taxon>
        <taxon>asterids</taxon>
        <taxon>lamiids</taxon>
        <taxon>Solanales</taxon>
        <taxon>Solanaceae</taxon>
        <taxon>Solanoideae</taxon>
        <taxon>Hyoscyameae</taxon>
        <taxon>Anisodus</taxon>
    </lineage>
</organism>